<dbReference type="Gene3D" id="3.40.50.720">
    <property type="entry name" value="NAD(P)-binding Rossmann-like Domain"/>
    <property type="match status" value="1"/>
</dbReference>
<proteinExistence type="predicted"/>
<name>A0ABS4DT19_9HYPH</name>
<protein>
    <submittedName>
        <fullName evidence="2">Nucleoside-diphosphate-sugar epimerase</fullName>
    </submittedName>
</protein>
<dbReference type="Pfam" id="PF01370">
    <property type="entry name" value="Epimerase"/>
    <property type="match status" value="1"/>
</dbReference>
<dbReference type="InterPro" id="IPR036291">
    <property type="entry name" value="NAD(P)-bd_dom_sf"/>
</dbReference>
<dbReference type="InterPro" id="IPR001509">
    <property type="entry name" value="Epimerase_deHydtase"/>
</dbReference>
<dbReference type="Proteomes" id="UP000759443">
    <property type="component" value="Unassembled WGS sequence"/>
</dbReference>
<evidence type="ECO:0000259" key="1">
    <source>
        <dbReference type="Pfam" id="PF01370"/>
    </source>
</evidence>
<evidence type="ECO:0000313" key="2">
    <source>
        <dbReference type="EMBL" id="MBP1848848.1"/>
    </source>
</evidence>
<dbReference type="PANTHER" id="PTHR43245">
    <property type="entry name" value="BIFUNCTIONAL POLYMYXIN RESISTANCE PROTEIN ARNA"/>
    <property type="match status" value="1"/>
</dbReference>
<feature type="domain" description="NAD-dependent epimerase/dehydratase" evidence="1">
    <location>
        <begin position="3"/>
        <end position="229"/>
    </location>
</feature>
<dbReference type="SUPFAM" id="SSF51735">
    <property type="entry name" value="NAD(P)-binding Rossmann-fold domains"/>
    <property type="match status" value="1"/>
</dbReference>
<organism evidence="2 3">
    <name type="scientific">Rhizobium halophytocola</name>
    <dbReference type="NCBI Taxonomy" id="735519"/>
    <lineage>
        <taxon>Bacteria</taxon>
        <taxon>Pseudomonadati</taxon>
        <taxon>Pseudomonadota</taxon>
        <taxon>Alphaproteobacteria</taxon>
        <taxon>Hyphomicrobiales</taxon>
        <taxon>Rhizobiaceae</taxon>
        <taxon>Rhizobium/Agrobacterium group</taxon>
        <taxon>Rhizobium</taxon>
    </lineage>
</organism>
<dbReference type="RefSeq" id="WP_209941494.1">
    <property type="nucleotide sequence ID" value="NZ_JAGGJU010000001.1"/>
</dbReference>
<dbReference type="EMBL" id="JAGGJU010000001">
    <property type="protein sequence ID" value="MBP1848848.1"/>
    <property type="molecule type" value="Genomic_DNA"/>
</dbReference>
<dbReference type="CDD" id="cd08946">
    <property type="entry name" value="SDR_e"/>
    <property type="match status" value="1"/>
</dbReference>
<keyword evidence="3" id="KW-1185">Reference proteome</keyword>
<evidence type="ECO:0000313" key="3">
    <source>
        <dbReference type="Proteomes" id="UP000759443"/>
    </source>
</evidence>
<accession>A0ABS4DT19</accession>
<reference evidence="2 3" key="1">
    <citation type="submission" date="2021-03" db="EMBL/GenBank/DDBJ databases">
        <title>Genomic Encyclopedia of Type Strains, Phase IV (KMG-IV): sequencing the most valuable type-strain genomes for metagenomic binning, comparative biology and taxonomic classification.</title>
        <authorList>
            <person name="Goeker M."/>
        </authorList>
    </citation>
    <scope>NUCLEOTIDE SEQUENCE [LARGE SCALE GENOMIC DNA]</scope>
    <source>
        <strain evidence="2 3">DSM 21600</strain>
    </source>
</reference>
<comment type="caution">
    <text evidence="2">The sequence shown here is derived from an EMBL/GenBank/DDBJ whole genome shotgun (WGS) entry which is preliminary data.</text>
</comment>
<gene>
    <name evidence="2" type="ORF">J2Z17_000265</name>
</gene>
<sequence>MKILVSGGTGLVGRHLVPGLQDAGHAVTVGGRRPPATGLFDSKVDVVPLLLDADRDQSISFEGMEAFVHLAFDHQPGRYRGGEGDDADGFSRRNLDGSVRLFDDAKRAGVRHCIFLSSRAVYDGLPVGSVSDENCGLAPTSLYGKVKLGAEQALRRMSGPTFGGISLRATGIYGPLQPNKWDVLAADYLAGQPVATRAGTEVHAADILQAVLLLLACDPGAVAGRRFNLSDIVVDRRDILEPLKIAAGCTHPLPQRADTSRLAVMDTAAIRALGWRPGGRDRLTETLAQLVPCWIG</sequence>
<dbReference type="InterPro" id="IPR050177">
    <property type="entry name" value="Lipid_A_modif_metabolic_enz"/>
</dbReference>